<proteinExistence type="predicted"/>
<keyword evidence="1" id="KW-0175">Coiled coil</keyword>
<dbReference type="Gene3D" id="2.40.160.10">
    <property type="entry name" value="Porin"/>
    <property type="match status" value="1"/>
</dbReference>
<feature type="signal peptide" evidence="2">
    <location>
        <begin position="1"/>
        <end position="20"/>
    </location>
</feature>
<sequence>MKSKLTMIAASLLLAAQAGAAEQALNNKQLQEQIEALQNSVKALQQQLDRQVAATPAAEKIDIEQLATKEELQGLTTDLENYKYQVQRDRDTKTALATRNLVIGGTVQARVSYNDLAVNNAVTDNRKSSFDVPTAVLTFTGNLYKDYEEGRNLSYALRFGYSPQSNATQLLDTSNFNLLDANLTYQLLPTLAADEGRLALTFGQQLVPFGLEAAATEDLKPVINNAQFVGRYGFAQRQIGIGLTGDLLPEVDYGYNYRAPLIKYVVGLVNGNGPNKSDNNNKKDFIGRIALTAPAEYNSWWRELTLGASLYKGTNTLFVAGSKVGDGVKDRFGLDLSYNHHPFGVTYEYIRGTDTVASGTVLNPVKTKVDSRAQTATLFYNFGEQFVKGYRSQARFDDWWPVSYQPFYRYDEFDANTAKSNDKTIINTVGLNVFFAETTKFQLNYNRREDQATNTKSNEYLAQFQYGF</sequence>
<dbReference type="EMBL" id="CP157355">
    <property type="protein sequence ID" value="XBM00912.1"/>
    <property type="molecule type" value="Genomic_DNA"/>
</dbReference>
<organism evidence="3">
    <name type="scientific">Chitinibacter mangrovi</name>
    <dbReference type="NCBI Taxonomy" id="3153927"/>
    <lineage>
        <taxon>Bacteria</taxon>
        <taxon>Pseudomonadati</taxon>
        <taxon>Pseudomonadota</taxon>
        <taxon>Betaproteobacteria</taxon>
        <taxon>Neisseriales</taxon>
        <taxon>Chitinibacteraceae</taxon>
        <taxon>Chitinibacter</taxon>
    </lineage>
</organism>
<dbReference type="AlphaFoldDB" id="A0AAU7FA34"/>
<reference evidence="3" key="1">
    <citation type="submission" date="2024-05" db="EMBL/GenBank/DDBJ databases">
        <authorList>
            <person name="Yang L."/>
            <person name="Pan L."/>
        </authorList>
    </citation>
    <scope>NUCLEOTIDE SEQUENCE</scope>
    <source>
        <strain evidence="3">FCG-7</strain>
    </source>
</reference>
<accession>A0AAU7FA34</accession>
<evidence type="ECO:0000313" key="3">
    <source>
        <dbReference type="EMBL" id="XBM00912.1"/>
    </source>
</evidence>
<feature type="coiled-coil region" evidence="1">
    <location>
        <begin position="20"/>
        <end position="54"/>
    </location>
</feature>
<evidence type="ECO:0000256" key="2">
    <source>
        <dbReference type="SAM" id="SignalP"/>
    </source>
</evidence>
<keyword evidence="2" id="KW-0732">Signal</keyword>
<dbReference type="KEGG" id="cmav:ABHF33_01100"/>
<dbReference type="SUPFAM" id="SSF56935">
    <property type="entry name" value="Porins"/>
    <property type="match status" value="1"/>
</dbReference>
<protein>
    <submittedName>
        <fullName evidence="3">Porin</fullName>
    </submittedName>
</protein>
<evidence type="ECO:0000256" key="1">
    <source>
        <dbReference type="SAM" id="Coils"/>
    </source>
</evidence>
<dbReference type="RefSeq" id="WP_348945239.1">
    <property type="nucleotide sequence ID" value="NZ_CP157355.1"/>
</dbReference>
<gene>
    <name evidence="3" type="ORF">ABHF33_01100</name>
</gene>
<dbReference type="InterPro" id="IPR023614">
    <property type="entry name" value="Porin_dom_sf"/>
</dbReference>
<name>A0AAU7FA34_9NEIS</name>
<feature type="chain" id="PRO_5043638644" evidence="2">
    <location>
        <begin position="21"/>
        <end position="468"/>
    </location>
</feature>